<organism evidence="3 4">
    <name type="scientific">Culex pipiens pipiens</name>
    <name type="common">Northern house mosquito</name>
    <dbReference type="NCBI Taxonomy" id="38569"/>
    <lineage>
        <taxon>Eukaryota</taxon>
        <taxon>Metazoa</taxon>
        <taxon>Ecdysozoa</taxon>
        <taxon>Arthropoda</taxon>
        <taxon>Hexapoda</taxon>
        <taxon>Insecta</taxon>
        <taxon>Pterygota</taxon>
        <taxon>Neoptera</taxon>
        <taxon>Endopterygota</taxon>
        <taxon>Diptera</taxon>
        <taxon>Nematocera</taxon>
        <taxon>Culicoidea</taxon>
        <taxon>Culicidae</taxon>
        <taxon>Culicinae</taxon>
        <taxon>Culicini</taxon>
        <taxon>Culex</taxon>
        <taxon>Culex</taxon>
    </lineage>
</organism>
<feature type="region of interest" description="Disordered" evidence="1">
    <location>
        <begin position="131"/>
        <end position="150"/>
    </location>
</feature>
<accession>A0ABD1CRR1</accession>
<dbReference type="PANTHER" id="PTHR28637">
    <property type="entry name" value="DNA REPLICATION FACTOR CDT1"/>
    <property type="match status" value="1"/>
</dbReference>
<evidence type="ECO:0000259" key="2">
    <source>
        <dbReference type="SMART" id="SM01075"/>
    </source>
</evidence>
<sequence length="379" mass="42758">MDEKTREMLEQPKLVKFLKMGMLLHKKRLQASSAKAASVKIEFDAANSAGNVDRGMKTPTKVAPVPAPVAGPSNVRLEETRKKPVPRNPGTAARNLTEFQTLVVEVSKPIASPTKMLHQGQPQLANVPGRHAEAPGHVDEPSKVTPVTTSPTKVPAYQRFQMLFKYRDLGELFKCIDTVCAMFHNRKKQITFRKLKPAVQRIARKNFYENRLAQINMFNRLLLAKAKDAHETFLLALDLPMRIAKEKSTRWTPEFDLESCPDIAQMPLSLPPEVERFSSTKDVLSTRRNPFNFRIQPFLPHHLLLLICPINLEAHLPVQELQVLREQTGTNPREPYSGDTSHHRIAVNHVHSTRRPGYSGAIARTSSQSIKRFSGVPVR</sequence>
<feature type="domain" description="CDT1 Geminin-binding" evidence="2">
    <location>
        <begin position="164"/>
        <end position="270"/>
    </location>
</feature>
<dbReference type="EMBL" id="JBEHCU010010294">
    <property type="protein sequence ID" value="KAL1378474.1"/>
    <property type="molecule type" value="Genomic_DNA"/>
</dbReference>
<feature type="region of interest" description="Disordered" evidence="1">
    <location>
        <begin position="52"/>
        <end position="72"/>
    </location>
</feature>
<dbReference type="SMART" id="SM01075">
    <property type="entry name" value="CDT1"/>
    <property type="match status" value="1"/>
</dbReference>
<dbReference type="InterPro" id="IPR036390">
    <property type="entry name" value="WH_DNA-bd_sf"/>
</dbReference>
<proteinExistence type="predicted"/>
<dbReference type="Pfam" id="PF08839">
    <property type="entry name" value="CDT1"/>
    <property type="match status" value="1"/>
</dbReference>
<dbReference type="InterPro" id="IPR045173">
    <property type="entry name" value="Cdt1"/>
</dbReference>
<protein>
    <recommendedName>
        <fullName evidence="2">CDT1 Geminin-binding domain-containing protein</fullName>
    </recommendedName>
</protein>
<gene>
    <name evidence="3" type="ORF">pipiens_015561</name>
</gene>
<evidence type="ECO:0000256" key="1">
    <source>
        <dbReference type="SAM" id="MobiDB-lite"/>
    </source>
</evidence>
<dbReference type="SUPFAM" id="SSF46785">
    <property type="entry name" value="Winged helix' DNA-binding domain"/>
    <property type="match status" value="1"/>
</dbReference>
<evidence type="ECO:0000313" key="3">
    <source>
        <dbReference type="EMBL" id="KAL1378474.1"/>
    </source>
</evidence>
<dbReference type="Proteomes" id="UP001562425">
    <property type="component" value="Unassembled WGS sequence"/>
</dbReference>
<feature type="compositionally biased region" description="Basic and acidic residues" evidence="1">
    <location>
        <begin position="131"/>
        <end position="142"/>
    </location>
</feature>
<dbReference type="PANTHER" id="PTHR28637:SF1">
    <property type="entry name" value="DNA REPLICATION FACTOR CDT1"/>
    <property type="match status" value="1"/>
</dbReference>
<dbReference type="InterPro" id="IPR014939">
    <property type="entry name" value="CDT1_Gemini-bd-like"/>
</dbReference>
<dbReference type="AlphaFoldDB" id="A0ABD1CRR1"/>
<name>A0ABD1CRR1_CULPP</name>
<reference evidence="3 4" key="1">
    <citation type="submission" date="2024-05" db="EMBL/GenBank/DDBJ databases">
        <title>Culex pipiens pipiens assembly and annotation.</title>
        <authorList>
            <person name="Alout H."/>
            <person name="Durand T."/>
        </authorList>
    </citation>
    <scope>NUCLEOTIDE SEQUENCE [LARGE SCALE GENOMIC DNA]</scope>
    <source>
        <strain evidence="3">HA-2024</strain>
        <tissue evidence="3">Whole body</tissue>
    </source>
</reference>
<keyword evidence="4" id="KW-1185">Reference proteome</keyword>
<evidence type="ECO:0000313" key="4">
    <source>
        <dbReference type="Proteomes" id="UP001562425"/>
    </source>
</evidence>
<comment type="caution">
    <text evidence="3">The sequence shown here is derived from an EMBL/GenBank/DDBJ whole genome shotgun (WGS) entry which is preliminary data.</text>
</comment>